<evidence type="ECO:0000256" key="2">
    <source>
        <dbReference type="ARBA" id="ARBA00022525"/>
    </source>
</evidence>
<name>A0A850E0B2_9MICO</name>
<dbReference type="Proteomes" id="UP000539146">
    <property type="component" value="Unassembled WGS sequence"/>
</dbReference>
<dbReference type="GO" id="GO:0005975">
    <property type="term" value="P:carbohydrate metabolic process"/>
    <property type="evidence" value="ECO:0007669"/>
    <property type="project" value="UniProtKB-ARBA"/>
</dbReference>
<proteinExistence type="predicted"/>
<comment type="subcellular location">
    <subcellularLocation>
        <location evidence="1">Secreted</location>
    </subcellularLocation>
</comment>
<dbReference type="GO" id="GO:0005576">
    <property type="term" value="C:extracellular region"/>
    <property type="evidence" value="ECO:0007669"/>
    <property type="project" value="UniProtKB-SubCell"/>
</dbReference>
<feature type="region of interest" description="Disordered" evidence="4">
    <location>
        <begin position="1012"/>
        <end position="1111"/>
    </location>
</feature>
<dbReference type="PANTHER" id="PTHR23303">
    <property type="entry name" value="CARBOXYPEPTIDASE REGULATORY REGION-CONTAINING"/>
    <property type="match status" value="1"/>
</dbReference>
<sequence length="1155" mass="118301">MSRRRPSARSAGRLSALAALVALAALAAQCAMVTGPAAAAGSVDADEPAPRATSVALALEVAADGRGPFTPDDQPGGDSGPANGLTRTGDTITYRVTVNATGGTARDERFVIDAPSGTTWEAVPLACAPGSLIDGQRLTCRLGDVTEGHATAVPVALTLSGDLRHGDHVTVSGTASAEGVESTPAVQAPVTTVSAAPRYNLSKKVVGSVLRTDVPGPDGSPGVQLVYPMTVDWLPVVPGQGLLGFERSSGDMSFTDDVSRLLGDRPSGAVLWNGGRPVCGRNGEDGVAFGGLPGGRGGGSGSVADSGQISCAQGAAGQPVTVTISGAVTDAGRMPTRNLAGGPISGGAKPYVVSGWISFWMPTPEAPTSVDSVNTFTPLQTTSSAGTPNFPGGAEPLEDNEARRNLVELASGSAGKRLWRLGYDGRTTTAGSAKEGDPWATGGTLLRSDVAVSNPGLRPFVDTVLCDTFDRRTQRLTAVSGRSPAWSSGLEHARVQYAAYAMHEPADGQRRTCDDADGPWFDDPAAVPGGAAAVGAVRVTGDVRGGGNGALYTTVTTLRSPDGTRAYDFAHVHFGDHRPGWVHDQQDPVLGAGGLADSVVLTEDLARVTKAVVDPGSNAEDTPDTTATVLAGNTVDFVLRPTLTNGLADGRPTAMTVRDVLPGHTSFVPDSASLTPVVDTVTAEDGSTRQRLTWTLDDVTPGERIAPITYSAVVEQGAPAGSITNSVVVSAPTDRSDERWRTAERGLRVVTTGGVGVEKTALAPIVVAGDAVEWDLRATNTDDTDLRDLDVIDVLPHRGDPYGTAFHGSVELAQPVAVDADAGESVRYTHRAAEDVALDGADPSNQPHGATRWCAETEFGTSGCPDGWSEVTALRILRSSPVASGATVSHRVSLATHGSRDGDRYGNRFGLRASNLALPVQSNPSTVRVVAGAIGDRVWSDRNGDGLQDDDEPGLAGVPVAITGQDDRGTPVDQRGTTGEDGDYRFDGLRPGAYRVHVTVPEGLRPTIRHAGDEAALDSDVDEDGTTDPVELTRRSEPGEGLVGVTHDVTIDAGFVAENGDGSDGGDGGDPDAGVGVPDTGGQGTGSGTGSGSDSDSGPGPTAGQDDGASRISGSRLAFTGAEIGTAAVVGLGLLLAGLTVLFRRRRIQRASDRG</sequence>
<evidence type="ECO:0000259" key="7">
    <source>
        <dbReference type="Pfam" id="PF17210"/>
    </source>
</evidence>
<comment type="caution">
    <text evidence="8">The sequence shown here is derived from an EMBL/GenBank/DDBJ whole genome shotgun (WGS) entry which is preliminary data.</text>
</comment>
<evidence type="ECO:0000313" key="8">
    <source>
        <dbReference type="EMBL" id="NUU29890.1"/>
    </source>
</evidence>
<reference evidence="8 9" key="1">
    <citation type="submission" date="2020-05" db="EMBL/GenBank/DDBJ databases">
        <title>Genome Sequencing of Type Strains.</title>
        <authorList>
            <person name="Lemaire J.F."/>
            <person name="Inderbitzin P."/>
            <person name="Gregorio O.A."/>
            <person name="Collins S.B."/>
            <person name="Wespe N."/>
            <person name="Knight-Connoni V."/>
        </authorList>
    </citation>
    <scope>NUCLEOTIDE SEQUENCE [LARGE SCALE GENOMIC DNA]</scope>
    <source>
        <strain evidence="8 9">DSM 20512</strain>
    </source>
</reference>
<keyword evidence="5" id="KW-1133">Transmembrane helix</keyword>
<feature type="signal peptide" evidence="6">
    <location>
        <begin position="1"/>
        <end position="27"/>
    </location>
</feature>
<accession>A0A850E0B2</accession>
<feature type="region of interest" description="Disordered" evidence="4">
    <location>
        <begin position="65"/>
        <end position="88"/>
    </location>
</feature>
<dbReference type="EMBL" id="JABMCG010000126">
    <property type="protein sequence ID" value="NUU29890.1"/>
    <property type="molecule type" value="Genomic_DNA"/>
</dbReference>
<feature type="domain" description="SD-repeat containing protein B" evidence="7">
    <location>
        <begin position="933"/>
        <end position="1036"/>
    </location>
</feature>
<dbReference type="RefSeq" id="WP_175326972.1">
    <property type="nucleotide sequence ID" value="NZ_JABMCG010000126.1"/>
</dbReference>
<keyword evidence="5" id="KW-0812">Transmembrane</keyword>
<feature type="chain" id="PRO_5039424254" description="SD-repeat containing protein B domain-containing protein" evidence="6">
    <location>
        <begin position="28"/>
        <end position="1155"/>
    </location>
</feature>
<keyword evidence="2" id="KW-0964">Secreted</keyword>
<evidence type="ECO:0000256" key="4">
    <source>
        <dbReference type="SAM" id="MobiDB-lite"/>
    </source>
</evidence>
<dbReference type="Gene3D" id="2.60.40.10">
    <property type="entry name" value="Immunoglobulins"/>
    <property type="match status" value="1"/>
</dbReference>
<keyword evidence="3 6" id="KW-0732">Signal</keyword>
<evidence type="ECO:0000256" key="6">
    <source>
        <dbReference type="SAM" id="SignalP"/>
    </source>
</evidence>
<evidence type="ECO:0000256" key="1">
    <source>
        <dbReference type="ARBA" id="ARBA00004613"/>
    </source>
</evidence>
<feature type="region of interest" description="Disordered" evidence="4">
    <location>
        <begin position="961"/>
        <end position="982"/>
    </location>
</feature>
<dbReference type="SUPFAM" id="SSF117074">
    <property type="entry name" value="Hypothetical protein PA1324"/>
    <property type="match status" value="1"/>
</dbReference>
<feature type="transmembrane region" description="Helical" evidence="5">
    <location>
        <begin position="1124"/>
        <end position="1143"/>
    </location>
</feature>
<organism evidence="8 9">
    <name type="scientific">Curtobacterium citreum</name>
    <dbReference type="NCBI Taxonomy" id="2036"/>
    <lineage>
        <taxon>Bacteria</taxon>
        <taxon>Bacillati</taxon>
        <taxon>Actinomycetota</taxon>
        <taxon>Actinomycetes</taxon>
        <taxon>Micrococcales</taxon>
        <taxon>Microbacteriaceae</taxon>
        <taxon>Curtobacterium</taxon>
    </lineage>
</organism>
<dbReference type="InterPro" id="IPR051417">
    <property type="entry name" value="SDr/BOS_complex"/>
</dbReference>
<protein>
    <recommendedName>
        <fullName evidence="7">SD-repeat containing protein B domain-containing protein</fullName>
    </recommendedName>
</protein>
<evidence type="ECO:0000256" key="5">
    <source>
        <dbReference type="SAM" id="Phobius"/>
    </source>
</evidence>
<dbReference type="Pfam" id="PF17210">
    <property type="entry name" value="SdrD_B"/>
    <property type="match status" value="1"/>
</dbReference>
<evidence type="ECO:0000256" key="3">
    <source>
        <dbReference type="ARBA" id="ARBA00022729"/>
    </source>
</evidence>
<feature type="compositionally biased region" description="Acidic residues" evidence="4">
    <location>
        <begin position="1015"/>
        <end position="1026"/>
    </location>
</feature>
<gene>
    <name evidence="8" type="ORF">HP467_17505</name>
</gene>
<dbReference type="InterPro" id="IPR013783">
    <property type="entry name" value="Ig-like_fold"/>
</dbReference>
<keyword evidence="5" id="KW-0472">Membrane</keyword>
<dbReference type="AlphaFoldDB" id="A0A850E0B2"/>
<dbReference type="InterPro" id="IPR033764">
    <property type="entry name" value="Sdr_B"/>
</dbReference>
<evidence type="ECO:0000313" key="9">
    <source>
        <dbReference type="Proteomes" id="UP000539146"/>
    </source>
</evidence>
<feature type="compositionally biased region" description="Gly residues" evidence="4">
    <location>
        <begin position="1079"/>
        <end position="1091"/>
    </location>
</feature>